<dbReference type="EMBL" id="JACSNV010000018">
    <property type="protein sequence ID" value="MBM6878664.1"/>
    <property type="molecule type" value="Genomic_DNA"/>
</dbReference>
<proteinExistence type="predicted"/>
<dbReference type="Proteomes" id="UP000729290">
    <property type="component" value="Unassembled WGS sequence"/>
</dbReference>
<dbReference type="InterPro" id="IPR042274">
    <property type="entry name" value="YycH/YycI_2"/>
</dbReference>
<evidence type="ECO:0000313" key="1">
    <source>
        <dbReference type="EMBL" id="MBM6878664.1"/>
    </source>
</evidence>
<dbReference type="Gene3D" id="3.30.310.160">
    <property type="entry name" value="YycH protein, domain 2"/>
    <property type="match status" value="1"/>
</dbReference>
<reference evidence="1 2" key="1">
    <citation type="journal article" date="2021" name="Sci. Rep.">
        <title>The distribution of antibiotic resistance genes in chicken gut microbiota commensals.</title>
        <authorList>
            <person name="Juricova H."/>
            <person name="Matiasovicova J."/>
            <person name="Kubasova T."/>
            <person name="Cejkova D."/>
            <person name="Rychlik I."/>
        </authorList>
    </citation>
    <scope>NUCLEOTIDE SEQUENCE [LARGE SCALE GENOMIC DNA]</scope>
    <source>
        <strain evidence="1 2">An431b</strain>
    </source>
</reference>
<accession>A0ABS2GB24</accession>
<organism evidence="1 2">
    <name type="scientific">Anaerotignum lactatifermentans</name>
    <dbReference type="NCBI Taxonomy" id="160404"/>
    <lineage>
        <taxon>Bacteria</taxon>
        <taxon>Bacillati</taxon>
        <taxon>Bacillota</taxon>
        <taxon>Clostridia</taxon>
        <taxon>Lachnospirales</taxon>
        <taxon>Anaerotignaceae</taxon>
        <taxon>Anaerotignum</taxon>
    </lineage>
</organism>
<evidence type="ECO:0000313" key="2">
    <source>
        <dbReference type="Proteomes" id="UP000729290"/>
    </source>
</evidence>
<name>A0ABS2GB24_9FIRM</name>
<dbReference type="RefSeq" id="WP_205134325.1">
    <property type="nucleotide sequence ID" value="NZ_JACSNT010000016.1"/>
</dbReference>
<evidence type="ECO:0008006" key="3">
    <source>
        <dbReference type="Google" id="ProtNLM"/>
    </source>
</evidence>
<protein>
    <recommendedName>
        <fullName evidence="3">Regulatory protein YycH domain-containing protein</fullName>
    </recommendedName>
</protein>
<comment type="caution">
    <text evidence="1">The sequence shown here is derived from an EMBL/GenBank/DDBJ whole genome shotgun (WGS) entry which is preliminary data.</text>
</comment>
<keyword evidence="2" id="KW-1185">Reference proteome</keyword>
<gene>
    <name evidence="1" type="ORF">H9X83_10915</name>
</gene>
<sequence length="467" mass="53137">MKLYKITNFVIVVLVITAVYQTGELWLQGTTSHNFFYTILESLSQNNEEDQANGEVLLATRYAVGDGGSNFSVYYPDDVGSSTLLTMANTTMSEILSGSSGDAVTGDADWKEILQSRCLVLQYDFLLSTEEYLAGYRNVRGAQELEAFDYITIVPGKVSGEKSSVYFVNSENNEYLLFTSTKSKTSASLYEALQKGEDDMVYISTGQKTTSSVLKRNLFLPQWAQLPYTYATLRQSPVFEQEGAVSRMTLENSVEAFFKNFSADWSSRDEYGNFAFSDSSVVVKYYPGERVLEYYSYDTYGTDKNQASLAEGYQISCNFMRNDTSLHTDVYLSDIIQQGNQVVYCFDYVAGNLPVYLSDEIREKIDMDHAIEITVRGQAVKKYRRYAVDYVAEDRTAALNVQFIDALDEANRTYQEEVEERIVDNVQNIVLGYYAQDTENIGLKWFVNLYDHLFMIETWQEAPEIQE</sequence>